<feature type="transmembrane region" description="Helical" evidence="1">
    <location>
        <begin position="56"/>
        <end position="74"/>
    </location>
</feature>
<feature type="transmembrane region" description="Helical" evidence="1">
    <location>
        <begin position="94"/>
        <end position="112"/>
    </location>
</feature>
<sequence>MNKFINIFIFTITLVSFLIIISKNETYLAFLPLSYMIGNIFLIISKNANLNYTKYVMGVLGFIRFVLIPTLIAITGDKIIDSLPLGHSYFNKAIAYMSIEYVILTAIFLLLSNLFNKRKKLIQIYYLVGSKNVYYIFIVIVFLIFLVVPSTRESLSFLIIKTDATGRGSEETNSFAVLIRMYVQLALALIFVILSYRAYKIYQINPKFRYIILPLILGLINISLIVGERRSIQLYTLVSVLMITSVLFKKHRKKINSIILGVGIVVLGLMTLYKELYIFNYSSYSAAIRASSEKPLKIVDDLQSYFYGPSNVAASIDYLNFYPGSLNQLGYDIGRSLFGLNFFIRSDRLITSQLFNELIYGNQQLTGHLISSAGYGIIYFSPFLFFIPVLFNLILSTIFEIIIRNTNGLEILFIATYMYVRVVTNMFGNPIPIVTLISSVIVLYSIIIFISILLKRPKNL</sequence>
<keyword evidence="1" id="KW-0812">Transmembrane</keyword>
<dbReference type="Proteomes" id="UP000241540">
    <property type="component" value="Unassembled WGS sequence"/>
</dbReference>
<keyword evidence="1" id="KW-1133">Transmembrane helix</keyword>
<feature type="transmembrane region" description="Helical" evidence="1">
    <location>
        <begin position="377"/>
        <end position="399"/>
    </location>
</feature>
<feature type="transmembrane region" description="Helical" evidence="1">
    <location>
        <begin position="5"/>
        <end position="21"/>
    </location>
</feature>
<evidence type="ECO:0000313" key="2">
    <source>
        <dbReference type="EMBL" id="PTK29112.1"/>
    </source>
</evidence>
<protein>
    <submittedName>
        <fullName evidence="2">Capsular biosynthesis protein</fullName>
    </submittedName>
</protein>
<comment type="caution">
    <text evidence="2">The sequence shown here is derived from an EMBL/GenBank/DDBJ whole genome shotgun (WGS) entry which is preliminary data.</text>
</comment>
<evidence type="ECO:0000256" key="1">
    <source>
        <dbReference type="SAM" id="Phobius"/>
    </source>
</evidence>
<dbReference type="EMBL" id="PZHX01000043">
    <property type="protein sequence ID" value="PTK29112.1"/>
    <property type="molecule type" value="Genomic_DNA"/>
</dbReference>
<feature type="transmembrane region" description="Helical" evidence="1">
    <location>
        <begin position="411"/>
        <end position="427"/>
    </location>
</feature>
<gene>
    <name evidence="2" type="ORF">BUZ51_12280</name>
</gene>
<feature type="transmembrane region" description="Helical" evidence="1">
    <location>
        <begin position="433"/>
        <end position="454"/>
    </location>
</feature>
<name>A0A974KVB5_STAHO</name>
<proteinExistence type="predicted"/>
<organism evidence="2 3">
    <name type="scientific">Staphylococcus hominis</name>
    <dbReference type="NCBI Taxonomy" id="1290"/>
    <lineage>
        <taxon>Bacteria</taxon>
        <taxon>Bacillati</taxon>
        <taxon>Bacillota</taxon>
        <taxon>Bacilli</taxon>
        <taxon>Bacillales</taxon>
        <taxon>Staphylococcaceae</taxon>
        <taxon>Staphylococcus</taxon>
    </lineage>
</organism>
<feature type="transmembrane region" description="Helical" evidence="1">
    <location>
        <begin position="232"/>
        <end position="248"/>
    </location>
</feature>
<feature type="transmembrane region" description="Helical" evidence="1">
    <location>
        <begin position="27"/>
        <end position="44"/>
    </location>
</feature>
<dbReference type="AlphaFoldDB" id="A0A974KVB5"/>
<feature type="transmembrane region" description="Helical" evidence="1">
    <location>
        <begin position="208"/>
        <end position="226"/>
    </location>
</feature>
<feature type="transmembrane region" description="Helical" evidence="1">
    <location>
        <begin position="124"/>
        <end position="148"/>
    </location>
</feature>
<reference evidence="2 3" key="1">
    <citation type="journal article" date="2016" name="Front. Microbiol.">
        <title>Comprehensive Phylogenetic Analysis of Bovine Non-aureus Staphylococci Species Based on Whole-Genome Sequencing.</title>
        <authorList>
            <person name="Naushad S."/>
            <person name="Barkema H.W."/>
            <person name="Luby C."/>
            <person name="Condas L.A."/>
            <person name="Nobrega D.B."/>
            <person name="Carson D.A."/>
            <person name="De Buck J."/>
        </authorList>
    </citation>
    <scope>NUCLEOTIDE SEQUENCE [LARGE SCALE GENOMIC DNA]</scope>
    <source>
        <strain evidence="2 3">SNUC 5336</strain>
    </source>
</reference>
<evidence type="ECO:0000313" key="3">
    <source>
        <dbReference type="Proteomes" id="UP000241540"/>
    </source>
</evidence>
<keyword evidence="1" id="KW-0472">Membrane</keyword>
<feature type="transmembrane region" description="Helical" evidence="1">
    <location>
        <begin position="175"/>
        <end position="196"/>
    </location>
</feature>
<accession>A0A974KVB5</accession>
<feature type="transmembrane region" description="Helical" evidence="1">
    <location>
        <begin position="255"/>
        <end position="273"/>
    </location>
</feature>